<dbReference type="GO" id="GO:0005634">
    <property type="term" value="C:nucleus"/>
    <property type="evidence" value="ECO:0007669"/>
    <property type="project" value="TreeGrafter"/>
</dbReference>
<feature type="region of interest" description="Disordered" evidence="4">
    <location>
        <begin position="244"/>
        <end position="268"/>
    </location>
</feature>
<proteinExistence type="predicted"/>
<evidence type="ECO:0000313" key="6">
    <source>
        <dbReference type="Proteomes" id="UP000297245"/>
    </source>
</evidence>
<evidence type="ECO:0000256" key="1">
    <source>
        <dbReference type="ARBA" id="ARBA00022468"/>
    </source>
</evidence>
<gene>
    <name evidence="5" type="ORF">K435DRAFT_746465</name>
</gene>
<protein>
    <recommendedName>
        <fullName evidence="7">RNI-like protein</fullName>
    </recommendedName>
</protein>
<accession>A0A4S8MQV9</accession>
<feature type="compositionally biased region" description="Acidic residues" evidence="4">
    <location>
        <begin position="254"/>
        <end position="263"/>
    </location>
</feature>
<name>A0A4S8MQV9_DENBC</name>
<dbReference type="Proteomes" id="UP000297245">
    <property type="component" value="Unassembled WGS sequence"/>
</dbReference>
<dbReference type="Gene3D" id="3.80.10.10">
    <property type="entry name" value="Ribonuclease Inhibitor"/>
    <property type="match status" value="2"/>
</dbReference>
<dbReference type="GO" id="GO:0006913">
    <property type="term" value="P:nucleocytoplasmic transport"/>
    <property type="evidence" value="ECO:0007669"/>
    <property type="project" value="TreeGrafter"/>
</dbReference>
<evidence type="ECO:0000313" key="5">
    <source>
        <dbReference type="EMBL" id="THV04704.1"/>
    </source>
</evidence>
<dbReference type="EMBL" id="ML179053">
    <property type="protein sequence ID" value="THV04704.1"/>
    <property type="molecule type" value="Genomic_DNA"/>
</dbReference>
<evidence type="ECO:0000256" key="2">
    <source>
        <dbReference type="ARBA" id="ARBA00022614"/>
    </source>
</evidence>
<dbReference type="GO" id="GO:0005829">
    <property type="term" value="C:cytosol"/>
    <property type="evidence" value="ECO:0007669"/>
    <property type="project" value="TreeGrafter"/>
</dbReference>
<dbReference type="PANTHER" id="PTHR24113:SF12">
    <property type="entry name" value="RAN GTPASE-ACTIVATING PROTEIN 1"/>
    <property type="match status" value="1"/>
</dbReference>
<sequence>MFSFYSKLSAFGGGRTRYSSTAKPLASRNQIDCMDSGLSGSAGAREIISMINSRPLVNKLILGHNELADDGCVVLFTFLRSAVGRQYRITEISLNSNGIGDRGLIAIAMYLTDNTCLKELFLQNNQFTCNPNSILSFTRALNTSRLRSLSLTTNTSLSDTFVNIFLAELDSPTLGELHLSALGITRCSAPRIAAFISSPRCRLHTFKCNGNSLGFRGVRSIIRAIKKRNFTLLRVELLSNQIAFTPPNDPGSDNTEDEDDNDVEERRISPDAWKSGETLLKVVLARNAHRKRKVEKQALKLLVYSRSLDLKAELPHSSPSSPSISTHNGFHTELPTELQLNVLRFLALTLSTAQRLRIFTYASSLSTLPALLPSLKRLDVTGATCLPDPSTMNLSTGSASAMDDYL</sequence>
<dbReference type="OrthoDB" id="120976at2759"/>
<evidence type="ECO:0000256" key="4">
    <source>
        <dbReference type="SAM" id="MobiDB-lite"/>
    </source>
</evidence>
<evidence type="ECO:0008006" key="7">
    <source>
        <dbReference type="Google" id="ProtNLM"/>
    </source>
</evidence>
<dbReference type="SUPFAM" id="SSF52047">
    <property type="entry name" value="RNI-like"/>
    <property type="match status" value="1"/>
</dbReference>
<dbReference type="PANTHER" id="PTHR24113">
    <property type="entry name" value="RAN GTPASE-ACTIVATING PROTEIN 1"/>
    <property type="match status" value="1"/>
</dbReference>
<keyword evidence="1" id="KW-0343">GTPase activation</keyword>
<dbReference type="InterPro" id="IPR027038">
    <property type="entry name" value="RanGap"/>
</dbReference>
<evidence type="ECO:0000256" key="3">
    <source>
        <dbReference type="ARBA" id="ARBA00022737"/>
    </source>
</evidence>
<reference evidence="5 6" key="1">
    <citation type="journal article" date="2019" name="Nat. Ecol. Evol.">
        <title>Megaphylogeny resolves global patterns of mushroom evolution.</title>
        <authorList>
            <person name="Varga T."/>
            <person name="Krizsan K."/>
            <person name="Foldi C."/>
            <person name="Dima B."/>
            <person name="Sanchez-Garcia M."/>
            <person name="Sanchez-Ramirez S."/>
            <person name="Szollosi G.J."/>
            <person name="Szarkandi J.G."/>
            <person name="Papp V."/>
            <person name="Albert L."/>
            <person name="Andreopoulos W."/>
            <person name="Angelini C."/>
            <person name="Antonin V."/>
            <person name="Barry K.W."/>
            <person name="Bougher N.L."/>
            <person name="Buchanan P."/>
            <person name="Buyck B."/>
            <person name="Bense V."/>
            <person name="Catcheside P."/>
            <person name="Chovatia M."/>
            <person name="Cooper J."/>
            <person name="Damon W."/>
            <person name="Desjardin D."/>
            <person name="Finy P."/>
            <person name="Geml J."/>
            <person name="Haridas S."/>
            <person name="Hughes K."/>
            <person name="Justo A."/>
            <person name="Karasinski D."/>
            <person name="Kautmanova I."/>
            <person name="Kiss B."/>
            <person name="Kocsube S."/>
            <person name="Kotiranta H."/>
            <person name="LaButti K.M."/>
            <person name="Lechner B.E."/>
            <person name="Liimatainen K."/>
            <person name="Lipzen A."/>
            <person name="Lukacs Z."/>
            <person name="Mihaltcheva S."/>
            <person name="Morgado L.N."/>
            <person name="Niskanen T."/>
            <person name="Noordeloos M.E."/>
            <person name="Ohm R.A."/>
            <person name="Ortiz-Santana B."/>
            <person name="Ovrebo C."/>
            <person name="Racz N."/>
            <person name="Riley R."/>
            <person name="Savchenko A."/>
            <person name="Shiryaev A."/>
            <person name="Soop K."/>
            <person name="Spirin V."/>
            <person name="Szebenyi C."/>
            <person name="Tomsovsky M."/>
            <person name="Tulloss R.E."/>
            <person name="Uehling J."/>
            <person name="Grigoriev I.V."/>
            <person name="Vagvolgyi C."/>
            <person name="Papp T."/>
            <person name="Martin F.M."/>
            <person name="Miettinen O."/>
            <person name="Hibbett D.S."/>
            <person name="Nagy L.G."/>
        </authorList>
    </citation>
    <scope>NUCLEOTIDE SEQUENCE [LARGE SCALE GENOMIC DNA]</scope>
    <source>
        <strain evidence="5 6">CBS 962.96</strain>
    </source>
</reference>
<keyword evidence="3" id="KW-0677">Repeat</keyword>
<dbReference type="GO" id="GO:0005096">
    <property type="term" value="F:GTPase activator activity"/>
    <property type="evidence" value="ECO:0007669"/>
    <property type="project" value="UniProtKB-KW"/>
</dbReference>
<dbReference type="InterPro" id="IPR032675">
    <property type="entry name" value="LRR_dom_sf"/>
</dbReference>
<keyword evidence="2" id="KW-0433">Leucine-rich repeat</keyword>
<dbReference type="SMART" id="SM00368">
    <property type="entry name" value="LRR_RI"/>
    <property type="match status" value="3"/>
</dbReference>
<keyword evidence="6" id="KW-1185">Reference proteome</keyword>
<dbReference type="GO" id="GO:0048471">
    <property type="term" value="C:perinuclear region of cytoplasm"/>
    <property type="evidence" value="ECO:0007669"/>
    <property type="project" value="TreeGrafter"/>
</dbReference>
<organism evidence="5 6">
    <name type="scientific">Dendrothele bispora (strain CBS 962.96)</name>
    <dbReference type="NCBI Taxonomy" id="1314807"/>
    <lineage>
        <taxon>Eukaryota</taxon>
        <taxon>Fungi</taxon>
        <taxon>Dikarya</taxon>
        <taxon>Basidiomycota</taxon>
        <taxon>Agaricomycotina</taxon>
        <taxon>Agaricomycetes</taxon>
        <taxon>Agaricomycetidae</taxon>
        <taxon>Agaricales</taxon>
        <taxon>Agaricales incertae sedis</taxon>
        <taxon>Dendrothele</taxon>
    </lineage>
</organism>
<dbReference type="AlphaFoldDB" id="A0A4S8MQV9"/>
<dbReference type="GO" id="GO:0031267">
    <property type="term" value="F:small GTPase binding"/>
    <property type="evidence" value="ECO:0007669"/>
    <property type="project" value="TreeGrafter"/>
</dbReference>